<comment type="caution">
    <text evidence="1">The sequence shown here is derived from an EMBL/GenBank/DDBJ whole genome shotgun (WGS) entry which is preliminary data.</text>
</comment>
<gene>
    <name evidence="1" type="ORF">GCM10009560_14070</name>
</gene>
<dbReference type="EMBL" id="BAAAHQ010000004">
    <property type="protein sequence ID" value="GAA0917735.1"/>
    <property type="molecule type" value="Genomic_DNA"/>
</dbReference>
<reference evidence="1 2" key="1">
    <citation type="journal article" date="2019" name="Int. J. Syst. Evol. Microbiol.">
        <title>The Global Catalogue of Microorganisms (GCM) 10K type strain sequencing project: providing services to taxonomists for standard genome sequencing and annotation.</title>
        <authorList>
            <consortium name="The Broad Institute Genomics Platform"/>
            <consortium name="The Broad Institute Genome Sequencing Center for Infectious Disease"/>
            <person name="Wu L."/>
            <person name="Ma J."/>
        </authorList>
    </citation>
    <scope>NUCLEOTIDE SEQUENCE [LARGE SCALE GENOMIC DNA]</scope>
    <source>
        <strain evidence="1 2">JCM 11136</strain>
    </source>
</reference>
<dbReference type="Proteomes" id="UP001501578">
    <property type="component" value="Unassembled WGS sequence"/>
</dbReference>
<organism evidence="1 2">
    <name type="scientific">Nonomuraea longicatena</name>
    <dbReference type="NCBI Taxonomy" id="83682"/>
    <lineage>
        <taxon>Bacteria</taxon>
        <taxon>Bacillati</taxon>
        <taxon>Actinomycetota</taxon>
        <taxon>Actinomycetes</taxon>
        <taxon>Streptosporangiales</taxon>
        <taxon>Streptosporangiaceae</taxon>
        <taxon>Nonomuraea</taxon>
    </lineage>
</organism>
<protein>
    <recommendedName>
        <fullName evidence="3">XRE family transcriptional regulator</fullName>
    </recommendedName>
</protein>
<name>A0ABN1NW75_9ACTN</name>
<evidence type="ECO:0000313" key="1">
    <source>
        <dbReference type="EMBL" id="GAA0917735.1"/>
    </source>
</evidence>
<evidence type="ECO:0000313" key="2">
    <source>
        <dbReference type="Proteomes" id="UP001501578"/>
    </source>
</evidence>
<sequence>MNEVPEWAARLRRERLRPDRMWSLTRMAHELIRAAAGRVPTSHPASLRRQIRRWESGENYPIEAYRVLYSRAFGLDPRELFASPSPIMEYMEQSDKSRVGVGGARQTADEIRDTSARIVALDIRVGAGDMVDTVVRVAAHAHRAAHASADRDVLAAAAEAQQIAGWVAFDGDRQDLARRMSLEALLTARAAGDRQMEYFVLGQLAMQDLHLQQPAEASQICDAALSESSVQGSVRTMFHMRAARAAAQMGEYSRARSLIGQTRACYLDGPRAGDPAWAWWLTEGEISWHHAMICVDAGQWGRAVELFAVAAEAEVAAGYDRGASVSHASLLWALAHVRDWAEAETVLTRDVAPRRGLASSARADRLLVDAARLLDAARERPSLRAAARQLLAGP</sequence>
<evidence type="ECO:0008006" key="3">
    <source>
        <dbReference type="Google" id="ProtNLM"/>
    </source>
</evidence>
<proteinExistence type="predicted"/>
<accession>A0ABN1NW75</accession>
<keyword evidence="2" id="KW-1185">Reference proteome</keyword>
<dbReference type="RefSeq" id="WP_343948878.1">
    <property type="nucleotide sequence ID" value="NZ_BAAAHQ010000004.1"/>
</dbReference>